<dbReference type="Pfam" id="PF02551">
    <property type="entry name" value="Acyl_CoA_thio"/>
    <property type="match status" value="1"/>
</dbReference>
<evidence type="ECO:0000256" key="7">
    <source>
        <dbReference type="ARBA" id="ARBA00079653"/>
    </source>
</evidence>
<evidence type="ECO:0000256" key="3">
    <source>
        <dbReference type="ARBA" id="ARBA00022801"/>
    </source>
</evidence>
<comment type="subunit">
    <text evidence="2">Homotetramer.</text>
</comment>
<organism evidence="11 12">
    <name type="scientific">Nostocoides jenkinsii Ben 74</name>
    <dbReference type="NCBI Taxonomy" id="1193518"/>
    <lineage>
        <taxon>Bacteria</taxon>
        <taxon>Bacillati</taxon>
        <taxon>Actinomycetota</taxon>
        <taxon>Actinomycetes</taxon>
        <taxon>Micrococcales</taxon>
        <taxon>Intrasporangiaceae</taxon>
        <taxon>Nostocoides</taxon>
    </lineage>
</organism>
<dbReference type="Pfam" id="PF13622">
    <property type="entry name" value="4HBT_3"/>
    <property type="match status" value="1"/>
</dbReference>
<feature type="domain" description="Acyl-CoA thioesterase-like N-terminal HotDog" evidence="10">
    <location>
        <begin position="55"/>
        <end position="137"/>
    </location>
</feature>
<dbReference type="PANTHER" id="PTHR11066">
    <property type="entry name" value="ACYL-COA THIOESTERASE"/>
    <property type="match status" value="1"/>
</dbReference>
<dbReference type="RefSeq" id="WP_235434020.1">
    <property type="nucleotide sequence ID" value="NZ_HF571038.1"/>
</dbReference>
<dbReference type="Proteomes" id="UP000035720">
    <property type="component" value="Unassembled WGS sequence"/>
</dbReference>
<sequence length="304" mass="33735">MDDGTEQSMETLLRLLDLEEIGTATLQGGDASGEAERALGTRELRVFTGPSQRTPQERVFGGQVLAQCVMAAGRTVADVAPTRRIHSLHGYFIRPGDDKLPIEFAVEDLRDGNSFSTRRVHAMQRGQVILGMSTSFQEPAGGLDHQTPMPHVPEPEETPEPEHLDAGWRRRRLIELRHVEGDLYRESVEAAAASQNVWMRTRGQLPDDPLLHAAVLTFASDYTLLEGVLRRHGMGWLDPRLRVASLDHAMWFHREARLDDWLLYAEDSPSAQGGRGLGIGRMYSRDGLLVASVAQEGMVRVKGA</sequence>
<dbReference type="CDD" id="cd03445">
    <property type="entry name" value="Thioesterase_II_repeat2"/>
    <property type="match status" value="1"/>
</dbReference>
<dbReference type="InterPro" id="IPR029069">
    <property type="entry name" value="HotDog_dom_sf"/>
</dbReference>
<dbReference type="FunFam" id="2.40.160.210:FF:000001">
    <property type="entry name" value="Acyl-CoA thioesterase II"/>
    <property type="match status" value="1"/>
</dbReference>
<dbReference type="GO" id="GO:0006637">
    <property type="term" value="P:acyl-CoA metabolic process"/>
    <property type="evidence" value="ECO:0007669"/>
    <property type="project" value="InterPro"/>
</dbReference>
<dbReference type="InterPro" id="IPR049449">
    <property type="entry name" value="TesB_ACOT8-like_N"/>
</dbReference>
<dbReference type="InterPro" id="IPR042171">
    <property type="entry name" value="Acyl-CoA_hotdog"/>
</dbReference>
<dbReference type="EMBL" id="CAJC01000181">
    <property type="protein sequence ID" value="CCI54321.1"/>
    <property type="molecule type" value="Genomic_DNA"/>
</dbReference>
<evidence type="ECO:0000259" key="10">
    <source>
        <dbReference type="Pfam" id="PF13622"/>
    </source>
</evidence>
<dbReference type="Gene3D" id="2.40.160.210">
    <property type="entry name" value="Acyl-CoA thioesterase, double hotdog domain"/>
    <property type="match status" value="1"/>
</dbReference>
<comment type="similarity">
    <text evidence="1">Belongs to the C/M/P thioester hydrolase family.</text>
</comment>
<dbReference type="AlphaFoldDB" id="A0A077MAC8"/>
<dbReference type="GO" id="GO:0009062">
    <property type="term" value="P:fatty acid catabolic process"/>
    <property type="evidence" value="ECO:0007669"/>
    <property type="project" value="TreeGrafter"/>
</dbReference>
<name>A0A077MAC8_9MICO</name>
<evidence type="ECO:0000256" key="2">
    <source>
        <dbReference type="ARBA" id="ARBA00011881"/>
    </source>
</evidence>
<dbReference type="SUPFAM" id="SSF54637">
    <property type="entry name" value="Thioesterase/thiol ester dehydrase-isomerase"/>
    <property type="match status" value="2"/>
</dbReference>
<evidence type="ECO:0000256" key="8">
    <source>
        <dbReference type="SAM" id="MobiDB-lite"/>
    </source>
</evidence>
<dbReference type="GO" id="GO:0047617">
    <property type="term" value="F:fatty acyl-CoA hydrolase activity"/>
    <property type="evidence" value="ECO:0007669"/>
    <property type="project" value="UniProtKB-EC"/>
</dbReference>
<comment type="caution">
    <text evidence="11">The sequence shown here is derived from an EMBL/GenBank/DDBJ whole genome shotgun (WGS) entry which is preliminary data.</text>
</comment>
<evidence type="ECO:0000256" key="5">
    <source>
        <dbReference type="ARBA" id="ARBA00050943"/>
    </source>
</evidence>
<evidence type="ECO:0000313" key="12">
    <source>
        <dbReference type="Proteomes" id="UP000035720"/>
    </source>
</evidence>
<comment type="catalytic activity">
    <reaction evidence="5">
        <text>a fatty acyl-CoA + H2O = a fatty acid + CoA + H(+)</text>
        <dbReference type="Rhea" id="RHEA:16781"/>
        <dbReference type="ChEBI" id="CHEBI:15377"/>
        <dbReference type="ChEBI" id="CHEBI:15378"/>
        <dbReference type="ChEBI" id="CHEBI:28868"/>
        <dbReference type="ChEBI" id="CHEBI:57287"/>
        <dbReference type="ChEBI" id="CHEBI:77636"/>
        <dbReference type="EC" id="3.1.2.20"/>
    </reaction>
    <physiologicalReaction direction="left-to-right" evidence="5">
        <dbReference type="Rhea" id="RHEA:16782"/>
    </physiologicalReaction>
</comment>
<evidence type="ECO:0000256" key="1">
    <source>
        <dbReference type="ARBA" id="ARBA00006538"/>
    </source>
</evidence>
<proteinExistence type="inferred from homology"/>
<feature type="domain" description="Acyl-CoA thioesterase 2 C-terminal" evidence="9">
    <location>
        <begin position="192"/>
        <end position="298"/>
    </location>
</feature>
<keyword evidence="4" id="KW-0443">Lipid metabolism</keyword>
<keyword evidence="12" id="KW-1185">Reference proteome</keyword>
<accession>A0A077MAC8</accession>
<evidence type="ECO:0000256" key="4">
    <source>
        <dbReference type="ARBA" id="ARBA00023098"/>
    </source>
</evidence>
<dbReference type="InterPro" id="IPR025652">
    <property type="entry name" value="TesB_C"/>
</dbReference>
<gene>
    <name evidence="11" type="ORF">BN13_680003</name>
</gene>
<dbReference type="InterPro" id="IPR003703">
    <property type="entry name" value="Acyl_CoA_thio"/>
</dbReference>
<evidence type="ECO:0000259" key="9">
    <source>
        <dbReference type="Pfam" id="PF02551"/>
    </source>
</evidence>
<dbReference type="CDD" id="cd03444">
    <property type="entry name" value="Thioesterase_II_repeat1"/>
    <property type="match status" value="1"/>
</dbReference>
<protein>
    <recommendedName>
        <fullName evidence="6">Acyl-CoA thioesterase 2</fullName>
    </recommendedName>
    <alternativeName>
        <fullName evidence="7">Thioesterase II</fullName>
    </alternativeName>
</protein>
<evidence type="ECO:0000256" key="6">
    <source>
        <dbReference type="ARBA" id="ARBA00071120"/>
    </source>
</evidence>
<reference evidence="11 12" key="1">
    <citation type="journal article" date="2013" name="ISME J.">
        <title>A metabolic model for members of the genus Tetrasphaera involved in enhanced biological phosphorus removal.</title>
        <authorList>
            <person name="Kristiansen R."/>
            <person name="Nguyen H.T.T."/>
            <person name="Saunders A.M."/>
            <person name="Nielsen J.L."/>
            <person name="Wimmer R."/>
            <person name="Le V.Q."/>
            <person name="McIlroy S.J."/>
            <person name="Petrovski S."/>
            <person name="Seviour R.J."/>
            <person name="Calteau A."/>
            <person name="Nielsen K.L."/>
            <person name="Nielsen P.H."/>
        </authorList>
    </citation>
    <scope>NUCLEOTIDE SEQUENCE [LARGE SCALE GENOMIC DNA]</scope>
    <source>
        <strain evidence="11 12">Ben 74</strain>
    </source>
</reference>
<dbReference type="STRING" id="1193518.BN13_680003"/>
<evidence type="ECO:0000313" key="11">
    <source>
        <dbReference type="EMBL" id="CCI54321.1"/>
    </source>
</evidence>
<dbReference type="PANTHER" id="PTHR11066:SF34">
    <property type="entry name" value="ACYL-COENZYME A THIOESTERASE 8"/>
    <property type="match status" value="1"/>
</dbReference>
<feature type="region of interest" description="Disordered" evidence="8">
    <location>
        <begin position="140"/>
        <end position="163"/>
    </location>
</feature>
<keyword evidence="3" id="KW-0378">Hydrolase</keyword>